<dbReference type="InterPro" id="IPR036597">
    <property type="entry name" value="Fido-like_dom_sf"/>
</dbReference>
<dbReference type="SUPFAM" id="SSF46785">
    <property type="entry name" value="Winged helix' DNA-binding domain"/>
    <property type="match status" value="1"/>
</dbReference>
<comment type="caution">
    <text evidence="3">The sequence shown here is derived from an EMBL/GenBank/DDBJ whole genome shotgun (WGS) entry which is preliminary data.</text>
</comment>
<accession>A0ABS0YBP7</accession>
<dbReference type="RefSeq" id="WP_199388098.1">
    <property type="nucleotide sequence ID" value="NZ_JAEMHL010000002.1"/>
</dbReference>
<feature type="coiled-coil region" evidence="1">
    <location>
        <begin position="291"/>
        <end position="318"/>
    </location>
</feature>
<dbReference type="SUPFAM" id="SSF140931">
    <property type="entry name" value="Fic-like"/>
    <property type="match status" value="1"/>
</dbReference>
<evidence type="ECO:0000313" key="3">
    <source>
        <dbReference type="EMBL" id="MBJ6749564.1"/>
    </source>
</evidence>
<feature type="domain" description="Fido" evidence="2">
    <location>
        <begin position="133"/>
        <end position="285"/>
    </location>
</feature>
<dbReference type="InterPro" id="IPR036388">
    <property type="entry name" value="WH-like_DNA-bd_sf"/>
</dbReference>
<dbReference type="EMBL" id="JAEMHL010000002">
    <property type="protein sequence ID" value="MBJ6749564.1"/>
    <property type="molecule type" value="Genomic_DNA"/>
</dbReference>
<sequence length="395" mass="43463">MRKTDLSPDRQQLLVPLDSHPGALALVPPPTPTHLQLPNLRGEIAKAHEALGRLQASASSLPNPNLITRTLDRREAVRSSQIEGTSSDLDDVLTFEATGSDEGLPPDVVVTLNYVKALEYGLAKVSQNGVGALDIELIKELHARLMDGVRGYGNKPGEMRTRQNWIGGLRIYDAKFVPPPPDRVEECLEDLVRVLQYAPAEEDFYEVPLVMRMAIVHAQFETIHPFIDGNGRVGRIILPLMLAAEGYPPVYLAGFMKANQGAYYETLGAVQLKGEWTEWVRFVATGVEVACRESMQTAQELTALLAQWKERLAALKLRADAAAYRLPELLIGTPVLTATHAAEALGITFPAANRALAQLQETGIVEPLADRKRNRVFVAKEVVELLSRPTLPESY</sequence>
<organism evidence="3 4">
    <name type="scientific">Geomonas anaerohicana</name>
    <dbReference type="NCBI Taxonomy" id="2798583"/>
    <lineage>
        <taxon>Bacteria</taxon>
        <taxon>Pseudomonadati</taxon>
        <taxon>Thermodesulfobacteriota</taxon>
        <taxon>Desulfuromonadia</taxon>
        <taxon>Geobacterales</taxon>
        <taxon>Geobacteraceae</taxon>
        <taxon>Geomonas</taxon>
    </lineage>
</organism>
<dbReference type="InterPro" id="IPR040198">
    <property type="entry name" value="Fido_containing"/>
</dbReference>
<name>A0ABS0YBP7_9BACT</name>
<dbReference type="Proteomes" id="UP000614714">
    <property type="component" value="Unassembled WGS sequence"/>
</dbReference>
<evidence type="ECO:0000313" key="4">
    <source>
        <dbReference type="Proteomes" id="UP000614714"/>
    </source>
</evidence>
<dbReference type="PANTHER" id="PTHR13504">
    <property type="entry name" value="FIDO DOMAIN-CONTAINING PROTEIN DDB_G0283145"/>
    <property type="match status" value="1"/>
</dbReference>
<gene>
    <name evidence="3" type="ORF">JFN91_05005</name>
</gene>
<dbReference type="InterPro" id="IPR003812">
    <property type="entry name" value="Fido"/>
</dbReference>
<protein>
    <submittedName>
        <fullName evidence="3">Fic family protein</fullName>
    </submittedName>
</protein>
<dbReference type="PANTHER" id="PTHR13504:SF38">
    <property type="entry name" value="FIDO DOMAIN-CONTAINING PROTEIN"/>
    <property type="match status" value="1"/>
</dbReference>
<dbReference type="Pfam" id="PF02661">
    <property type="entry name" value="Fic"/>
    <property type="match status" value="1"/>
</dbReference>
<dbReference type="PIRSF" id="PIRSF038925">
    <property type="entry name" value="AMP-prot_trans"/>
    <property type="match status" value="1"/>
</dbReference>
<evidence type="ECO:0000256" key="1">
    <source>
        <dbReference type="SAM" id="Coils"/>
    </source>
</evidence>
<dbReference type="InterPro" id="IPR026287">
    <property type="entry name" value="SoFic-like"/>
</dbReference>
<dbReference type="PROSITE" id="PS51459">
    <property type="entry name" value="FIDO"/>
    <property type="match status" value="1"/>
</dbReference>
<dbReference type="InterPro" id="IPR036390">
    <property type="entry name" value="WH_DNA-bd_sf"/>
</dbReference>
<keyword evidence="1" id="KW-0175">Coiled coil</keyword>
<evidence type="ECO:0000259" key="2">
    <source>
        <dbReference type="PROSITE" id="PS51459"/>
    </source>
</evidence>
<dbReference type="InterPro" id="IPR025758">
    <property type="entry name" value="Fic/DOC_N"/>
</dbReference>
<keyword evidence="4" id="KW-1185">Reference proteome</keyword>
<reference evidence="3 4" key="1">
    <citation type="submission" date="2020-12" db="EMBL/GenBank/DDBJ databases">
        <title>Geomonas sp. Red421, isolated from paddy soil.</title>
        <authorList>
            <person name="Xu Z."/>
            <person name="Zhang Z."/>
            <person name="Masuda Y."/>
            <person name="Itoh H."/>
            <person name="Senoo K."/>
        </authorList>
    </citation>
    <scope>NUCLEOTIDE SEQUENCE [LARGE SCALE GENOMIC DNA]</scope>
    <source>
        <strain evidence="3 4">Red421</strain>
    </source>
</reference>
<dbReference type="Pfam" id="PF13784">
    <property type="entry name" value="Fic_N"/>
    <property type="match status" value="1"/>
</dbReference>
<dbReference type="Gene3D" id="1.10.10.10">
    <property type="entry name" value="Winged helix-like DNA-binding domain superfamily/Winged helix DNA-binding domain"/>
    <property type="match status" value="1"/>
</dbReference>
<proteinExistence type="predicted"/>
<dbReference type="Gene3D" id="1.10.3290.10">
    <property type="entry name" value="Fido-like domain"/>
    <property type="match status" value="1"/>
</dbReference>